<dbReference type="GO" id="GO:0005634">
    <property type="term" value="C:nucleus"/>
    <property type="evidence" value="ECO:0007669"/>
    <property type="project" value="TreeGrafter"/>
</dbReference>
<dbReference type="InterPro" id="IPR029052">
    <property type="entry name" value="Metallo-depent_PP-like"/>
</dbReference>
<comment type="caution">
    <text evidence="3">The sequence shown here is derived from an EMBL/GenBank/DDBJ whole genome shotgun (WGS) entry which is preliminary data.</text>
</comment>
<dbReference type="GO" id="GO:0000398">
    <property type="term" value="P:mRNA splicing, via spliceosome"/>
    <property type="evidence" value="ECO:0007669"/>
    <property type="project" value="TreeGrafter"/>
</dbReference>
<name>A0A2V1A6W4_9ASCO</name>
<keyword evidence="4" id="KW-1185">Reference proteome</keyword>
<dbReference type="PANTHER" id="PTHR12849">
    <property type="entry name" value="RNA LARIAT DEBRANCHING ENZYME"/>
    <property type="match status" value="1"/>
</dbReference>
<gene>
    <name evidence="3" type="ORF">CXQ87_001937</name>
</gene>
<reference evidence="3 4" key="1">
    <citation type="submission" date="2017-12" db="EMBL/GenBank/DDBJ databases">
        <title>Genome Sequence of the Amphotericin B-resistant Candida duobushaemulonii strain, B09383.</title>
        <authorList>
            <person name="Chow N.A."/>
            <person name="Gade L."/>
            <person name="Batra D."/>
            <person name="Rowe L.A."/>
            <person name="Loparev V.N."/>
            <person name="Litvintseva A.P."/>
        </authorList>
    </citation>
    <scope>NUCLEOTIDE SEQUENCE [LARGE SCALE GENOMIC DNA]</scope>
    <source>
        <strain evidence="3 4">B09383</strain>
    </source>
</reference>
<dbReference type="InterPro" id="IPR004843">
    <property type="entry name" value="Calcineurin-like_PHP"/>
</dbReference>
<evidence type="ECO:0000259" key="2">
    <source>
        <dbReference type="SMART" id="SM01124"/>
    </source>
</evidence>
<dbReference type="GO" id="GO:0008419">
    <property type="term" value="F:RNA lariat debranching enzyme activity"/>
    <property type="evidence" value="ECO:0007669"/>
    <property type="project" value="TreeGrafter"/>
</dbReference>
<dbReference type="RefSeq" id="XP_025334759.1">
    <property type="nucleotide sequence ID" value="XM_025480459.1"/>
</dbReference>
<dbReference type="SMART" id="SM01124">
    <property type="entry name" value="DBR1"/>
    <property type="match status" value="1"/>
</dbReference>
<dbReference type="Pfam" id="PF05011">
    <property type="entry name" value="DBR1"/>
    <property type="match status" value="1"/>
</dbReference>
<dbReference type="SUPFAM" id="SSF56300">
    <property type="entry name" value="Metallo-dependent phosphatases"/>
    <property type="match status" value="1"/>
</dbReference>
<feature type="compositionally biased region" description="Acidic residues" evidence="1">
    <location>
        <begin position="246"/>
        <end position="258"/>
    </location>
</feature>
<organism evidence="3 4">
    <name type="scientific">Candidozyma duobushaemuli</name>
    <dbReference type="NCBI Taxonomy" id="1231522"/>
    <lineage>
        <taxon>Eukaryota</taxon>
        <taxon>Fungi</taxon>
        <taxon>Dikarya</taxon>
        <taxon>Ascomycota</taxon>
        <taxon>Saccharomycotina</taxon>
        <taxon>Pichiomycetes</taxon>
        <taxon>Metschnikowiaceae</taxon>
        <taxon>Candidozyma</taxon>
    </lineage>
</organism>
<dbReference type="PANTHER" id="PTHR12849:SF0">
    <property type="entry name" value="LARIAT DEBRANCHING ENZYME"/>
    <property type="match status" value="1"/>
</dbReference>
<dbReference type="Pfam" id="PF00149">
    <property type="entry name" value="Metallophos"/>
    <property type="match status" value="1"/>
</dbReference>
<sequence length="415" mass="47147">MVHVAVEGCGHGALDAIYKSLKPGVEILIICGDFQALRNITDLDTISVPPKYKQLGDFADYYSGKKKAPVLTIFIGGNHECSSYLRELQYGGWVAPNIYYLGEFGSVWYKGIRISGISGIWNGSTFYRKRTENYSLPYNPGSLRSAYHVKPKNLLKLLLSGKSDIVLSHDWPKGIWQYGDERGLLRKKKFFKEDMQSGKLGSPAARAALEKLVPPHWFSSHLHVKFTAQFEKEVKESEERSNDSEISLDMDGDSNEIELDMDDTAPKKLRKVTRKTSFLALDKCLPRRAFLDYVDVEPRSHPSTDSKSLFYDPQALAAQRTIESFIKDNLDQWSDLDPQIILDSGHSGVKFVEELEEKVLEAANEYTGRDLEVPLNFERVAPSMLEDERPPLQYWPNPQTEEMCKKFDLPLPSHT</sequence>
<dbReference type="GeneID" id="37001937"/>
<proteinExistence type="predicted"/>
<evidence type="ECO:0000313" key="4">
    <source>
        <dbReference type="Proteomes" id="UP000244406"/>
    </source>
</evidence>
<evidence type="ECO:0000313" key="3">
    <source>
        <dbReference type="EMBL" id="PVH13819.1"/>
    </source>
</evidence>
<dbReference type="Proteomes" id="UP000244406">
    <property type="component" value="Unassembled WGS sequence"/>
</dbReference>
<dbReference type="VEuPathDB" id="FungiDB:CXQ87_001937"/>
<dbReference type="EMBL" id="PKFP01000001">
    <property type="protein sequence ID" value="PVH13819.1"/>
    <property type="molecule type" value="Genomic_DNA"/>
</dbReference>
<dbReference type="InterPro" id="IPR007708">
    <property type="entry name" value="DBR1_C"/>
</dbReference>
<protein>
    <recommendedName>
        <fullName evidence="2">Lariat debranching enzyme C-terminal domain-containing protein</fullName>
    </recommendedName>
</protein>
<feature type="region of interest" description="Disordered" evidence="1">
    <location>
        <begin position="235"/>
        <end position="258"/>
    </location>
</feature>
<feature type="domain" description="Lariat debranching enzyme C-terminal" evidence="2">
    <location>
        <begin position="261"/>
        <end position="413"/>
    </location>
</feature>
<accession>A0A2V1A6W4</accession>
<dbReference type="AlphaFoldDB" id="A0A2V1A6W4"/>
<evidence type="ECO:0000256" key="1">
    <source>
        <dbReference type="SAM" id="MobiDB-lite"/>
    </source>
</evidence>